<dbReference type="SUPFAM" id="SSF50129">
    <property type="entry name" value="GroES-like"/>
    <property type="match status" value="1"/>
</dbReference>
<dbReference type="GO" id="GO:0016651">
    <property type="term" value="F:oxidoreductase activity, acting on NAD(P)H"/>
    <property type="evidence" value="ECO:0007669"/>
    <property type="project" value="InterPro"/>
</dbReference>
<evidence type="ECO:0008006" key="3">
    <source>
        <dbReference type="Google" id="ProtNLM"/>
    </source>
</evidence>
<dbReference type="Gene3D" id="3.40.50.720">
    <property type="entry name" value="NAD(P)-binding Rossmann-like Domain"/>
    <property type="match status" value="1"/>
</dbReference>
<protein>
    <recommendedName>
        <fullName evidence="3">GroES-like protein</fullName>
    </recommendedName>
</protein>
<dbReference type="OrthoDB" id="10257049at2759"/>
<dbReference type="InterPro" id="IPR047122">
    <property type="entry name" value="Trans-enoyl_RdTase-like"/>
</dbReference>
<dbReference type="InterPro" id="IPR011032">
    <property type="entry name" value="GroES-like_sf"/>
</dbReference>
<organism evidence="1 2">
    <name type="scientific">Gymnopus androsaceus JB14</name>
    <dbReference type="NCBI Taxonomy" id="1447944"/>
    <lineage>
        <taxon>Eukaryota</taxon>
        <taxon>Fungi</taxon>
        <taxon>Dikarya</taxon>
        <taxon>Basidiomycota</taxon>
        <taxon>Agaricomycotina</taxon>
        <taxon>Agaricomycetes</taxon>
        <taxon>Agaricomycetidae</taxon>
        <taxon>Agaricales</taxon>
        <taxon>Marasmiineae</taxon>
        <taxon>Omphalotaceae</taxon>
        <taxon>Gymnopus</taxon>
    </lineage>
</organism>
<dbReference type="Proteomes" id="UP000799118">
    <property type="component" value="Unassembled WGS sequence"/>
</dbReference>
<proteinExistence type="predicted"/>
<dbReference type="AlphaFoldDB" id="A0A6A4HGP4"/>
<dbReference type="EMBL" id="ML769493">
    <property type="protein sequence ID" value="KAE9397689.1"/>
    <property type="molecule type" value="Genomic_DNA"/>
</dbReference>
<dbReference type="PANTHER" id="PTHR45348:SF2">
    <property type="entry name" value="ZINC-TYPE ALCOHOL DEHYDROGENASE-LIKE PROTEIN C2E1P3.01"/>
    <property type="match status" value="1"/>
</dbReference>
<evidence type="ECO:0000313" key="1">
    <source>
        <dbReference type="EMBL" id="KAE9397689.1"/>
    </source>
</evidence>
<keyword evidence="2" id="KW-1185">Reference proteome</keyword>
<evidence type="ECO:0000313" key="2">
    <source>
        <dbReference type="Proteomes" id="UP000799118"/>
    </source>
</evidence>
<accession>A0A6A4HGP4</accession>
<reference evidence="1" key="1">
    <citation type="journal article" date="2019" name="Environ. Microbiol.">
        <title>Fungal ecological strategies reflected in gene transcription - a case study of two litter decomposers.</title>
        <authorList>
            <person name="Barbi F."/>
            <person name="Kohler A."/>
            <person name="Barry K."/>
            <person name="Baskaran P."/>
            <person name="Daum C."/>
            <person name="Fauchery L."/>
            <person name="Ihrmark K."/>
            <person name="Kuo A."/>
            <person name="LaButti K."/>
            <person name="Lipzen A."/>
            <person name="Morin E."/>
            <person name="Grigoriev I.V."/>
            <person name="Henrissat B."/>
            <person name="Lindahl B."/>
            <person name="Martin F."/>
        </authorList>
    </citation>
    <scope>NUCLEOTIDE SEQUENCE</scope>
    <source>
        <strain evidence="1">JB14</strain>
    </source>
</reference>
<sequence>MSPIEIPKNIKAFQVQPDKTVELVEIPFAQQDLVRVGAVELNPTNCKVVIARVGSAVKHLKVGNHVAGFNYGGSFQTDNRSYAESSDYFKIQDEMSYDKGASLPIPHLTVAQVFPPSRREGDHPNLGWFYSYRSQCHTARQRSQSLCIFHCIDEDLKAIGAAKFFDYNFKAADVVKQIQAAAGERGTIYGLDTVGEQGTADSCIAAVSSTFVLILPPSKESQERGKDIKIEFCLVYTELGFDFTFANTFNFPAIPDDKVRALEYMEVYMPRVLEGWHGGKGSSTLKPQCLRRLGTGLEKIEHLKIMRDGEYGRENLVCAIY</sequence>
<dbReference type="PANTHER" id="PTHR45348">
    <property type="entry name" value="HYPOTHETICAL OXIDOREDUCTASE (EUROFUNG)"/>
    <property type="match status" value="1"/>
</dbReference>
<gene>
    <name evidence="1" type="ORF">BT96DRAFT_1034748</name>
</gene>
<dbReference type="Gene3D" id="3.90.180.10">
    <property type="entry name" value="Medium-chain alcohol dehydrogenases, catalytic domain"/>
    <property type="match status" value="1"/>
</dbReference>
<name>A0A6A4HGP4_9AGAR</name>